<comment type="subunit">
    <text evidence="12">F-type ATPases have 2 components, F(1) - the catalytic core - and F(0) - the membrane proton channel. F(1) has five subunits: alpha(3), beta(3), gamma(1), delta(1), epsilon(1). F(0) has three main subunits: a(1), b(2) and c(10-14). The alpha and beta chains form an alternating ring which encloses part of the gamma chain. F(1) is attached to F(0) by a central stalk formed by the gamma and epsilon chains, while a peripheral stalk is formed by the delta and b chains.</text>
</comment>
<dbReference type="GO" id="GO:0046933">
    <property type="term" value="F:proton-transporting ATP synthase activity, rotational mechanism"/>
    <property type="evidence" value="ECO:0007669"/>
    <property type="project" value="UniProtKB-UniRule"/>
</dbReference>
<accession>A0A2S8RAD8</accession>
<organism evidence="15 16">
    <name type="scientific">Acetivibrio saccincola</name>
    <dbReference type="NCBI Taxonomy" id="1677857"/>
    <lineage>
        <taxon>Bacteria</taxon>
        <taxon>Bacillati</taxon>
        <taxon>Bacillota</taxon>
        <taxon>Clostridia</taxon>
        <taxon>Eubacteriales</taxon>
        <taxon>Oscillospiraceae</taxon>
        <taxon>Acetivibrio</taxon>
    </lineage>
</organism>
<keyword evidence="14" id="KW-0175">Coiled coil</keyword>
<keyword evidence="6 12" id="KW-1133">Transmembrane helix</keyword>
<evidence type="ECO:0000256" key="3">
    <source>
        <dbReference type="ARBA" id="ARBA00022547"/>
    </source>
</evidence>
<keyword evidence="2 12" id="KW-0813">Transport</keyword>
<evidence type="ECO:0000256" key="9">
    <source>
        <dbReference type="ARBA" id="ARBA00023310"/>
    </source>
</evidence>
<evidence type="ECO:0000256" key="10">
    <source>
        <dbReference type="ARBA" id="ARBA00025198"/>
    </source>
</evidence>
<evidence type="ECO:0000256" key="2">
    <source>
        <dbReference type="ARBA" id="ARBA00022448"/>
    </source>
</evidence>
<keyword evidence="8 12" id="KW-0472">Membrane</keyword>
<evidence type="ECO:0000256" key="6">
    <source>
        <dbReference type="ARBA" id="ARBA00022989"/>
    </source>
</evidence>
<dbReference type="Gene3D" id="1.20.5.620">
    <property type="entry name" value="F1F0 ATP synthase subunit B, membrane domain"/>
    <property type="match status" value="1"/>
</dbReference>
<proteinExistence type="inferred from homology"/>
<evidence type="ECO:0000313" key="15">
    <source>
        <dbReference type="EMBL" id="PQQ66749.1"/>
    </source>
</evidence>
<dbReference type="GO" id="GO:0005886">
    <property type="term" value="C:plasma membrane"/>
    <property type="evidence" value="ECO:0007669"/>
    <property type="project" value="UniProtKB-SubCell"/>
</dbReference>
<dbReference type="CDD" id="cd06503">
    <property type="entry name" value="ATP-synt_Fo_b"/>
    <property type="match status" value="1"/>
</dbReference>
<keyword evidence="12" id="KW-1003">Cell membrane</keyword>
<evidence type="ECO:0000256" key="12">
    <source>
        <dbReference type="HAMAP-Rule" id="MF_01398"/>
    </source>
</evidence>
<dbReference type="GO" id="GO:0012505">
    <property type="term" value="C:endomembrane system"/>
    <property type="evidence" value="ECO:0007669"/>
    <property type="project" value="UniProtKB-SubCell"/>
</dbReference>
<dbReference type="PANTHER" id="PTHR33445:SF2">
    <property type="entry name" value="ATP SYNTHASE SUBUNIT B', CHLOROPLASTIC"/>
    <property type="match status" value="1"/>
</dbReference>
<comment type="caution">
    <text evidence="15">The sequence shown here is derived from an EMBL/GenBank/DDBJ whole genome shotgun (WGS) entry which is preliminary data.</text>
</comment>
<evidence type="ECO:0000256" key="7">
    <source>
        <dbReference type="ARBA" id="ARBA00023065"/>
    </source>
</evidence>
<keyword evidence="5 12" id="KW-0375">Hydrogen ion transport</keyword>
<comment type="similarity">
    <text evidence="1 12 13">Belongs to the ATPase B chain family.</text>
</comment>
<feature type="transmembrane region" description="Helical" evidence="12">
    <location>
        <begin position="20"/>
        <end position="39"/>
    </location>
</feature>
<feature type="coiled-coil region" evidence="14">
    <location>
        <begin position="64"/>
        <end position="124"/>
    </location>
</feature>
<dbReference type="EMBL" id="NEMB01000003">
    <property type="protein sequence ID" value="PQQ66749.1"/>
    <property type="molecule type" value="Genomic_DNA"/>
</dbReference>
<dbReference type="Pfam" id="PF00430">
    <property type="entry name" value="ATP-synt_B"/>
    <property type="match status" value="1"/>
</dbReference>
<name>A0A2S8RAD8_9FIRM</name>
<keyword evidence="4 12" id="KW-0812">Transmembrane</keyword>
<evidence type="ECO:0000256" key="8">
    <source>
        <dbReference type="ARBA" id="ARBA00023136"/>
    </source>
</evidence>
<sequence length="167" mass="19166">MYCRRWHKLKIPLNIDWQQILLHLLNFLILTLGLYLLLYSPVKKFMDERAGYYNKLDSEALEKLKQAGDLKASYQERLEGIEKEIEEKKACAVKEAKEAADKLLQEAEIQAEKLISDAKEAARQERAKILEDAQQEIADMAVSAVEKLLAQSSSSVLNQFLDVVKKE</sequence>
<dbReference type="InterPro" id="IPR002146">
    <property type="entry name" value="ATP_synth_b/b'su_bac/chlpt"/>
</dbReference>
<keyword evidence="7 12" id="KW-0406">Ion transport</keyword>
<comment type="subcellular location">
    <subcellularLocation>
        <location evidence="12">Cell membrane</location>
        <topology evidence="12">Single-pass membrane protein</topology>
    </subcellularLocation>
    <subcellularLocation>
        <location evidence="11">Endomembrane system</location>
        <topology evidence="11">Single-pass membrane protein</topology>
    </subcellularLocation>
</comment>
<dbReference type="InterPro" id="IPR028987">
    <property type="entry name" value="ATP_synth_B-like_membr_sf"/>
</dbReference>
<reference evidence="15 16" key="1">
    <citation type="journal article" date="2018" name="Syst. Appl. Microbiol.">
        <title>Characterization and high-quality draft genome sequence of Herbivorax saccincola A7, an anaerobic, alkaliphilic, thermophilic, cellulolytic, and xylanolytic bacterium.</title>
        <authorList>
            <person name="Aikawa S."/>
            <person name="Baramee S."/>
            <person name="Sermsathanaswadi J."/>
            <person name="Thianheng P."/>
            <person name="Tachaapaikoon C."/>
            <person name="Shikata A."/>
            <person name="Waeonukul R."/>
            <person name="Pason P."/>
            <person name="Ratanakhanokchai K."/>
            <person name="Kosugi A."/>
        </authorList>
    </citation>
    <scope>NUCLEOTIDE SEQUENCE [LARGE SCALE GENOMIC DNA]</scope>
    <source>
        <strain evidence="15 16">A7</strain>
    </source>
</reference>
<keyword evidence="3 12" id="KW-0138">CF(0)</keyword>
<evidence type="ECO:0000256" key="4">
    <source>
        <dbReference type="ARBA" id="ARBA00022692"/>
    </source>
</evidence>
<comment type="function">
    <text evidence="12">Component of the F(0) channel, it forms part of the peripheral stalk, linking F(1) to F(0).</text>
</comment>
<comment type="function">
    <text evidence="10 12">F(1)F(0) ATP synthase produces ATP from ADP in the presence of a proton or sodium gradient. F-type ATPases consist of two structural domains, F(1) containing the extramembraneous catalytic core and F(0) containing the membrane proton channel, linked together by a central stalk and a peripheral stalk. During catalysis, ATP synthesis in the catalytic domain of F(1) is coupled via a rotary mechanism of the central stalk subunits to proton translocation.</text>
</comment>
<dbReference type="Proteomes" id="UP000239720">
    <property type="component" value="Unassembled WGS sequence"/>
</dbReference>
<evidence type="ECO:0000256" key="1">
    <source>
        <dbReference type="ARBA" id="ARBA00005513"/>
    </source>
</evidence>
<dbReference type="HAMAP" id="MF_01398">
    <property type="entry name" value="ATP_synth_b_bprime"/>
    <property type="match status" value="1"/>
</dbReference>
<dbReference type="SUPFAM" id="SSF81573">
    <property type="entry name" value="F1F0 ATP synthase subunit B, membrane domain"/>
    <property type="match status" value="1"/>
</dbReference>
<gene>
    <name evidence="12" type="primary">atpF</name>
    <name evidence="15" type="ORF">B9R14_08300</name>
</gene>
<dbReference type="InterPro" id="IPR050059">
    <property type="entry name" value="ATP_synthase_B_chain"/>
</dbReference>
<keyword evidence="9 12" id="KW-0066">ATP synthesis</keyword>
<evidence type="ECO:0000256" key="13">
    <source>
        <dbReference type="RuleBase" id="RU003848"/>
    </source>
</evidence>
<dbReference type="AlphaFoldDB" id="A0A2S8RAD8"/>
<dbReference type="GO" id="GO:0046961">
    <property type="term" value="F:proton-transporting ATPase activity, rotational mechanism"/>
    <property type="evidence" value="ECO:0007669"/>
    <property type="project" value="TreeGrafter"/>
</dbReference>
<evidence type="ECO:0000256" key="5">
    <source>
        <dbReference type="ARBA" id="ARBA00022781"/>
    </source>
</evidence>
<evidence type="ECO:0000313" key="16">
    <source>
        <dbReference type="Proteomes" id="UP000239720"/>
    </source>
</evidence>
<evidence type="ECO:0000256" key="14">
    <source>
        <dbReference type="SAM" id="Coils"/>
    </source>
</evidence>
<dbReference type="GO" id="GO:0045259">
    <property type="term" value="C:proton-transporting ATP synthase complex"/>
    <property type="evidence" value="ECO:0007669"/>
    <property type="project" value="UniProtKB-KW"/>
</dbReference>
<dbReference type="PANTHER" id="PTHR33445">
    <property type="entry name" value="ATP SYNTHASE SUBUNIT B', CHLOROPLASTIC"/>
    <property type="match status" value="1"/>
</dbReference>
<protein>
    <recommendedName>
        <fullName evidence="12">ATP synthase subunit b</fullName>
    </recommendedName>
    <alternativeName>
        <fullName evidence="12">ATP synthase F(0) sector subunit b</fullName>
    </alternativeName>
    <alternativeName>
        <fullName evidence="12">ATPase subunit I</fullName>
    </alternativeName>
    <alternativeName>
        <fullName evidence="12">F-type ATPase subunit b</fullName>
        <shortName evidence="12">F-ATPase subunit b</shortName>
    </alternativeName>
</protein>
<evidence type="ECO:0000256" key="11">
    <source>
        <dbReference type="ARBA" id="ARBA00037847"/>
    </source>
</evidence>